<evidence type="ECO:0000256" key="3">
    <source>
        <dbReference type="RuleBase" id="RU000363"/>
    </source>
</evidence>
<dbReference type="Pfam" id="PF00106">
    <property type="entry name" value="adh_short"/>
    <property type="match status" value="1"/>
</dbReference>
<reference evidence="5 6" key="1">
    <citation type="submission" date="2020-02" db="EMBL/GenBank/DDBJ databases">
        <authorList>
            <person name="Zhang X.-Y."/>
        </authorList>
    </citation>
    <scope>NUCLEOTIDE SEQUENCE [LARGE SCALE GENOMIC DNA]</scope>
    <source>
        <strain evidence="5 6">C33</strain>
    </source>
</reference>
<comment type="caution">
    <text evidence="5">The sequence shown here is derived from an EMBL/GenBank/DDBJ whole genome shotgun (WGS) entry which is preliminary data.</text>
</comment>
<dbReference type="AlphaFoldDB" id="A0A845VI34"/>
<dbReference type="SUPFAM" id="SSF51735">
    <property type="entry name" value="NAD(P)-binding Rossmann-fold domains"/>
    <property type="match status" value="1"/>
</dbReference>
<sequence>MQFKDQVVWITGASSGLGWAMALEFARLGATLVLTARREKMLEQLVAHIEAAGGRAVAMACDVTDDASLRATADRIAAELGRLDVAVANAGFSVSGRFEDISAADWDRQMRLNVTALAMTARHALPQLRATAGRLVLIGSASAFVPVPRAAPYAASKAAVHSIGETLQIELSGSGVSCTTIHPGFVESNIARVDSAGVFHPDARDPRPARLMWPSDRAARVMVRAIRRRRKVFVFTGHGRLAYWVGRLVPPVARVAMRKVGVR</sequence>
<dbReference type="Gene3D" id="3.40.50.720">
    <property type="entry name" value="NAD(P)-binding Rossmann-like Domain"/>
    <property type="match status" value="1"/>
</dbReference>
<dbReference type="InterPro" id="IPR002347">
    <property type="entry name" value="SDR_fam"/>
</dbReference>
<dbReference type="InterPro" id="IPR057326">
    <property type="entry name" value="KR_dom"/>
</dbReference>
<dbReference type="SMART" id="SM00822">
    <property type="entry name" value="PKS_KR"/>
    <property type="match status" value="1"/>
</dbReference>
<evidence type="ECO:0000313" key="5">
    <source>
        <dbReference type="EMBL" id="NDY96839.1"/>
    </source>
</evidence>
<dbReference type="PRINTS" id="PR00080">
    <property type="entry name" value="SDRFAMILY"/>
</dbReference>
<dbReference type="InterPro" id="IPR020904">
    <property type="entry name" value="Sc_DH/Rdtase_CS"/>
</dbReference>
<name>A0A845VI34_9GAMM</name>
<dbReference type="GO" id="GO:0016020">
    <property type="term" value="C:membrane"/>
    <property type="evidence" value="ECO:0007669"/>
    <property type="project" value="TreeGrafter"/>
</dbReference>
<dbReference type="Proteomes" id="UP000484885">
    <property type="component" value="Unassembled WGS sequence"/>
</dbReference>
<dbReference type="PROSITE" id="PS00061">
    <property type="entry name" value="ADH_SHORT"/>
    <property type="match status" value="1"/>
</dbReference>
<dbReference type="PANTHER" id="PTHR44196:SF1">
    <property type="entry name" value="DEHYDROGENASE_REDUCTASE SDR FAMILY MEMBER 7B"/>
    <property type="match status" value="1"/>
</dbReference>
<feature type="domain" description="Ketoreductase" evidence="4">
    <location>
        <begin position="6"/>
        <end position="189"/>
    </location>
</feature>
<gene>
    <name evidence="5" type="ORF">G3I74_13985</name>
</gene>
<dbReference type="EMBL" id="JAAGSC010000044">
    <property type="protein sequence ID" value="NDY96839.1"/>
    <property type="molecule type" value="Genomic_DNA"/>
</dbReference>
<evidence type="ECO:0000259" key="4">
    <source>
        <dbReference type="SMART" id="SM00822"/>
    </source>
</evidence>
<protein>
    <submittedName>
        <fullName evidence="5">SDR family NAD(P)-dependent oxidoreductase</fullName>
    </submittedName>
</protein>
<keyword evidence="6" id="KW-1185">Reference proteome</keyword>
<evidence type="ECO:0000313" key="6">
    <source>
        <dbReference type="Proteomes" id="UP000484885"/>
    </source>
</evidence>
<dbReference type="InterPro" id="IPR036291">
    <property type="entry name" value="NAD(P)-bd_dom_sf"/>
</dbReference>
<comment type="similarity">
    <text evidence="1 3">Belongs to the short-chain dehydrogenases/reductases (SDR) family.</text>
</comment>
<organism evidence="5 6">
    <name type="scientific">Wenzhouxiangella limi</name>
    <dbReference type="NCBI Taxonomy" id="2707351"/>
    <lineage>
        <taxon>Bacteria</taxon>
        <taxon>Pseudomonadati</taxon>
        <taxon>Pseudomonadota</taxon>
        <taxon>Gammaproteobacteria</taxon>
        <taxon>Chromatiales</taxon>
        <taxon>Wenzhouxiangellaceae</taxon>
        <taxon>Wenzhouxiangella</taxon>
    </lineage>
</organism>
<evidence type="ECO:0000256" key="1">
    <source>
        <dbReference type="ARBA" id="ARBA00006484"/>
    </source>
</evidence>
<proteinExistence type="inferred from homology"/>
<keyword evidence="2" id="KW-0560">Oxidoreductase</keyword>
<evidence type="ECO:0000256" key="2">
    <source>
        <dbReference type="ARBA" id="ARBA00023002"/>
    </source>
</evidence>
<dbReference type="RefSeq" id="WP_164212227.1">
    <property type="nucleotide sequence ID" value="NZ_JAAGSC010000044.1"/>
</dbReference>
<accession>A0A845VI34</accession>
<dbReference type="GO" id="GO:0016491">
    <property type="term" value="F:oxidoreductase activity"/>
    <property type="evidence" value="ECO:0007669"/>
    <property type="project" value="UniProtKB-KW"/>
</dbReference>
<dbReference type="PRINTS" id="PR00081">
    <property type="entry name" value="GDHRDH"/>
</dbReference>
<dbReference type="PANTHER" id="PTHR44196">
    <property type="entry name" value="DEHYDROGENASE/REDUCTASE SDR FAMILY MEMBER 7B"/>
    <property type="match status" value="1"/>
</dbReference>